<feature type="compositionally biased region" description="Basic and acidic residues" evidence="9">
    <location>
        <begin position="28"/>
        <end position="45"/>
    </location>
</feature>
<feature type="compositionally biased region" description="Acidic residues" evidence="9">
    <location>
        <begin position="1"/>
        <end position="10"/>
    </location>
</feature>
<dbReference type="EMBL" id="JAACLJ010000004">
    <property type="protein sequence ID" value="KAF4587922.1"/>
    <property type="molecule type" value="Genomic_DNA"/>
</dbReference>
<evidence type="ECO:0000256" key="3">
    <source>
        <dbReference type="ARBA" id="ARBA00022679"/>
    </source>
</evidence>
<dbReference type="PROSITE" id="PS00107">
    <property type="entry name" value="PROTEIN_KINASE_ATP"/>
    <property type="match status" value="1"/>
</dbReference>
<dbReference type="Gene3D" id="3.30.200.20">
    <property type="entry name" value="Phosphorylase Kinase, domain 1"/>
    <property type="match status" value="1"/>
</dbReference>
<dbReference type="InterPro" id="IPR017441">
    <property type="entry name" value="Protein_kinase_ATP_BS"/>
</dbReference>
<keyword evidence="2" id="KW-0723">Serine/threonine-protein kinase</keyword>
<dbReference type="AlphaFoldDB" id="A0A8H4Q753"/>
<dbReference type="Proteomes" id="UP000562929">
    <property type="component" value="Unassembled WGS sequence"/>
</dbReference>
<dbReference type="InterPro" id="IPR000719">
    <property type="entry name" value="Prot_kinase_dom"/>
</dbReference>
<evidence type="ECO:0000256" key="2">
    <source>
        <dbReference type="ARBA" id="ARBA00022527"/>
    </source>
</evidence>
<dbReference type="InterPro" id="IPR008271">
    <property type="entry name" value="Ser/Thr_kinase_AS"/>
</dbReference>
<dbReference type="PROSITE" id="PS00108">
    <property type="entry name" value="PROTEIN_KINASE_ST"/>
    <property type="match status" value="1"/>
</dbReference>
<evidence type="ECO:0000256" key="8">
    <source>
        <dbReference type="PROSITE-ProRule" id="PRU10141"/>
    </source>
</evidence>
<name>A0A8H4Q753_9HYPO</name>
<gene>
    <name evidence="11" type="ORF">GQ602_004615</name>
</gene>
<feature type="compositionally biased region" description="Low complexity" evidence="9">
    <location>
        <begin position="209"/>
        <end position="218"/>
    </location>
</feature>
<feature type="compositionally biased region" description="Basic and acidic residues" evidence="9">
    <location>
        <begin position="85"/>
        <end position="125"/>
    </location>
</feature>
<keyword evidence="5 11" id="KW-0418">Kinase</keyword>
<keyword evidence="12" id="KW-1185">Reference proteome</keyword>
<feature type="compositionally biased region" description="Basic and acidic residues" evidence="9">
    <location>
        <begin position="54"/>
        <end position="70"/>
    </location>
</feature>
<keyword evidence="6 8" id="KW-0067">ATP-binding</keyword>
<organism evidence="11 12">
    <name type="scientific">Ophiocordyceps camponoti-floridani</name>
    <dbReference type="NCBI Taxonomy" id="2030778"/>
    <lineage>
        <taxon>Eukaryota</taxon>
        <taxon>Fungi</taxon>
        <taxon>Dikarya</taxon>
        <taxon>Ascomycota</taxon>
        <taxon>Pezizomycotina</taxon>
        <taxon>Sordariomycetes</taxon>
        <taxon>Hypocreomycetidae</taxon>
        <taxon>Hypocreales</taxon>
        <taxon>Ophiocordycipitaceae</taxon>
        <taxon>Ophiocordyceps</taxon>
    </lineage>
</organism>
<dbReference type="GO" id="GO:0004674">
    <property type="term" value="F:protein serine/threonine kinase activity"/>
    <property type="evidence" value="ECO:0007669"/>
    <property type="project" value="UniProtKB-KW"/>
</dbReference>
<evidence type="ECO:0000256" key="6">
    <source>
        <dbReference type="ARBA" id="ARBA00022840"/>
    </source>
</evidence>
<comment type="similarity">
    <text evidence="7">Belongs to the protein kinase superfamily. CMGC Ser/Thr protein kinase family.</text>
</comment>
<dbReference type="PANTHER" id="PTHR24058:SF103">
    <property type="entry name" value="SERINE_THREONINE-PROTEIN KINASE PRP4 HOMOLOG"/>
    <property type="match status" value="1"/>
</dbReference>
<comment type="caution">
    <text evidence="11">The sequence shown here is derived from an EMBL/GenBank/DDBJ whole genome shotgun (WGS) entry which is preliminary data.</text>
</comment>
<dbReference type="PROSITE" id="PS50011">
    <property type="entry name" value="PROTEIN_KINASE_DOM"/>
    <property type="match status" value="1"/>
</dbReference>
<sequence length="833" mass="93104">MSSSTDEGEIRDEGHGELKTPGLVSRCRHQDHYDPRQHYRNRADAPRSAYRGYGSDRDARVDHGRSRVTYDDLDWNSSSQASGQHGEHYRVRDRGSRNDRRGRDRSRAEGHTRDRAPDKATDNNRHNQQRRRSRSPDRFERFRRYNQPADSHPDVRGNNSHAAAYNRAAQPSAAKGQLQVPTATNVETPAHRDSNIGPAPTSRTPVNEPTPESELEPLVPEPLDEEAEIERRRKRRDMLYAQKSFQEAVDVENVAKEDVTIAKESDGKQVVDSVQAADDVDMLHAGQVVQGGTQTTDKAQGSKVIETEAVSRADIKVAREEMVKEVVGTAQEVDAKGAADAAAEAKAIGNDITMGKAEPVSEKAGGVGGDKVQEEHADLPDYEAVCDDATTDQRSAVNAVAPDTPESPDDEALANGIAIEVPHAEAEEEAQGSDSRGLSPEGGDDEFDMFDDDCDGEVYAAYKERRPKTVEQPRGLLEGDDSDGYYKARIGEVLNDRYEIMSTLGQGVFARVVGAKDMAKNNRVVAVKIVRNNDALRRHAHTEINILQKLNEADPGDKKSIVRFQGSFEHCGHLCMVFEGLEMNLRQAIKKYGNNVGINLDATRRYARQIFVALDHLRKNHIIHADLKPDNILINDNRQILKVCDLGTAIDRSDAATAHAQLTPYLVSRFYRAPEVILGMDYDYGVDMWSIGCTLFELFTSKILFPGASNNQMLKLIFEKRGRMHWKLYKRGRLSNQYFDDQDRFISVEVDRSTNKLTQRAMTFPAARHLGSRIDEVIRDLKTPANRQSVDQFMDLLDKCLLLHPEKRITPADALRHPFLKPPTPAAPTAPVR</sequence>
<proteinExistence type="inferred from homology"/>
<keyword evidence="3" id="KW-0808">Transferase</keyword>
<reference evidence="11 12" key="1">
    <citation type="journal article" date="2020" name="G3 (Bethesda)">
        <title>Genetic Underpinnings of Host Manipulation by Ophiocordyceps as Revealed by Comparative Transcriptomics.</title>
        <authorList>
            <person name="Will I."/>
            <person name="Das B."/>
            <person name="Trinh T."/>
            <person name="Brachmann A."/>
            <person name="Ohm R.A."/>
            <person name="de Bekker C."/>
        </authorList>
    </citation>
    <scope>NUCLEOTIDE SEQUENCE [LARGE SCALE GENOMIC DNA]</scope>
    <source>
        <strain evidence="11 12">EC05</strain>
    </source>
</reference>
<protein>
    <recommendedName>
        <fullName evidence="1">non-specific serine/threonine protein kinase</fullName>
        <ecNumber evidence="1">2.7.11.1</ecNumber>
    </recommendedName>
</protein>
<dbReference type="EC" id="2.7.11.1" evidence="1"/>
<feature type="binding site" evidence="8">
    <location>
        <position position="528"/>
    </location>
    <ligand>
        <name>ATP</name>
        <dbReference type="ChEBI" id="CHEBI:30616"/>
    </ligand>
</feature>
<feature type="domain" description="Protein kinase" evidence="10">
    <location>
        <begin position="498"/>
        <end position="820"/>
    </location>
</feature>
<feature type="region of interest" description="Disordered" evidence="9">
    <location>
        <begin position="424"/>
        <end position="449"/>
    </location>
</feature>
<evidence type="ECO:0000256" key="9">
    <source>
        <dbReference type="SAM" id="MobiDB-lite"/>
    </source>
</evidence>
<evidence type="ECO:0000256" key="5">
    <source>
        <dbReference type="ARBA" id="ARBA00022777"/>
    </source>
</evidence>
<dbReference type="SUPFAM" id="SSF56112">
    <property type="entry name" value="Protein kinase-like (PK-like)"/>
    <property type="match status" value="1"/>
</dbReference>
<feature type="region of interest" description="Disordered" evidence="9">
    <location>
        <begin position="1"/>
        <end position="225"/>
    </location>
</feature>
<dbReference type="Gene3D" id="1.10.510.10">
    <property type="entry name" value="Transferase(Phosphotransferase) domain 1"/>
    <property type="match status" value="1"/>
</dbReference>
<dbReference type="InterPro" id="IPR050494">
    <property type="entry name" value="Ser_Thr_dual-spec_kinase"/>
</dbReference>
<feature type="compositionally biased region" description="Basic and acidic residues" evidence="9">
    <location>
        <begin position="134"/>
        <end position="143"/>
    </location>
</feature>
<dbReference type="OrthoDB" id="9332038at2759"/>
<evidence type="ECO:0000256" key="7">
    <source>
        <dbReference type="ARBA" id="ARBA00023596"/>
    </source>
</evidence>
<accession>A0A8H4Q753</accession>
<dbReference type="GO" id="GO:0005524">
    <property type="term" value="F:ATP binding"/>
    <property type="evidence" value="ECO:0007669"/>
    <property type="project" value="UniProtKB-UniRule"/>
</dbReference>
<evidence type="ECO:0000313" key="11">
    <source>
        <dbReference type="EMBL" id="KAF4587922.1"/>
    </source>
</evidence>
<dbReference type="SMART" id="SM00220">
    <property type="entry name" value="S_TKc"/>
    <property type="match status" value="1"/>
</dbReference>
<evidence type="ECO:0000313" key="12">
    <source>
        <dbReference type="Proteomes" id="UP000562929"/>
    </source>
</evidence>
<dbReference type="InterPro" id="IPR011009">
    <property type="entry name" value="Kinase-like_dom_sf"/>
</dbReference>
<evidence type="ECO:0000256" key="1">
    <source>
        <dbReference type="ARBA" id="ARBA00012513"/>
    </source>
</evidence>
<keyword evidence="4 8" id="KW-0547">Nucleotide-binding</keyword>
<dbReference type="PANTHER" id="PTHR24058">
    <property type="entry name" value="DUAL SPECIFICITY PROTEIN KINASE"/>
    <property type="match status" value="1"/>
</dbReference>
<evidence type="ECO:0000256" key="4">
    <source>
        <dbReference type="ARBA" id="ARBA00022741"/>
    </source>
</evidence>
<dbReference type="Pfam" id="PF00069">
    <property type="entry name" value="Pkinase"/>
    <property type="match status" value="1"/>
</dbReference>
<evidence type="ECO:0000259" key="10">
    <source>
        <dbReference type="PROSITE" id="PS50011"/>
    </source>
</evidence>
<dbReference type="FunFam" id="1.10.510.10:FF:000078">
    <property type="entry name" value="Serine/threonine-protein kinase PRP4 homolog"/>
    <property type="match status" value="1"/>
</dbReference>